<gene>
    <name evidence="1" type="ORF">MMAD_56030</name>
</gene>
<dbReference type="AlphaFoldDB" id="A0A7I7XQ05"/>
<evidence type="ECO:0000313" key="2">
    <source>
        <dbReference type="Proteomes" id="UP000466517"/>
    </source>
</evidence>
<geneLocation type="plasmid" evidence="2">
    <name>pjcm13574 dna</name>
</geneLocation>
<name>A0A7I7XQ05_9MYCO</name>
<dbReference type="Proteomes" id="UP000466517">
    <property type="component" value="Plasmid pJCM13574"/>
</dbReference>
<protein>
    <submittedName>
        <fullName evidence="1">Uncharacterized protein</fullName>
    </submittedName>
</protein>
<evidence type="ECO:0000313" key="1">
    <source>
        <dbReference type="EMBL" id="BBZ31308.1"/>
    </source>
</evidence>
<dbReference type="RefSeq" id="WP_163744841.1">
    <property type="nucleotide sequence ID" value="NZ_AP022611.1"/>
</dbReference>
<proteinExistence type="predicted"/>
<dbReference type="KEGG" id="mmag:MMAD_56030"/>
<sequence>MYTLTIDEGGRDVSTPHDTPEAAQAALHAYLVFSDYYYQPTQLSAAHAAYELISLTQGQPRVVGVATIEPYTELAARRDLRAVFAAIGPAHALAS</sequence>
<organism evidence="1 2">
    <name type="scientific">Mycolicibacterium madagascariense</name>
    <dbReference type="NCBI Taxonomy" id="212765"/>
    <lineage>
        <taxon>Bacteria</taxon>
        <taxon>Bacillati</taxon>
        <taxon>Actinomycetota</taxon>
        <taxon>Actinomycetes</taxon>
        <taxon>Mycobacteriales</taxon>
        <taxon>Mycobacteriaceae</taxon>
        <taxon>Mycolicibacterium</taxon>
    </lineage>
</organism>
<accession>A0A7I7XQ05</accession>
<keyword evidence="2" id="KW-1185">Reference proteome</keyword>
<keyword evidence="1" id="KW-0614">Plasmid</keyword>
<reference evidence="1 2" key="1">
    <citation type="journal article" date="2019" name="Emerg. Microbes Infect.">
        <title>Comprehensive subspecies identification of 175 nontuberculous mycobacteria species based on 7547 genomic profiles.</title>
        <authorList>
            <person name="Matsumoto Y."/>
            <person name="Kinjo T."/>
            <person name="Motooka D."/>
            <person name="Nabeya D."/>
            <person name="Jung N."/>
            <person name="Uechi K."/>
            <person name="Horii T."/>
            <person name="Iida T."/>
            <person name="Fujita J."/>
            <person name="Nakamura S."/>
        </authorList>
    </citation>
    <scope>NUCLEOTIDE SEQUENCE [LARGE SCALE GENOMIC DNA]</scope>
    <source>
        <strain evidence="1 2">JCM 13574</strain>
        <plasmid evidence="2">pjcm13574 dna</plasmid>
    </source>
</reference>
<dbReference type="EMBL" id="AP022611">
    <property type="protein sequence ID" value="BBZ31308.1"/>
    <property type="molecule type" value="Genomic_DNA"/>
</dbReference>